<dbReference type="InParanoid" id="A0A177CWG3"/>
<proteinExistence type="predicted"/>
<accession>A0A177CWG3</accession>
<dbReference type="EMBL" id="KV441548">
    <property type="protein sequence ID" value="OAG11853.1"/>
    <property type="molecule type" value="Genomic_DNA"/>
</dbReference>
<dbReference type="RefSeq" id="XP_018042218.1">
    <property type="nucleotide sequence ID" value="XM_018182384.1"/>
</dbReference>
<protein>
    <submittedName>
        <fullName evidence="2">Uncharacterized protein</fullName>
    </submittedName>
</protein>
<sequence>MLSDGKRMRAIWRPEHGDGEHVPHIVERTKSTLRGHPTWKLFVDDITQPIVRGSQEEPPRHMYLDDEACHVVWKSQQYTDTELKTYWPFDFDHQGNIKTGRPNRGRPAWVDTDIPVYAKGKLRGKNKWYEFSGEPETTEYRPVRPASKSKIELQVEAEWAAKNAQDTGVVNSIEETLDIPTSETSANKNTAPSSTAITIAVGPQPRPDLTHAAFTLEESLRPKNSQSRSVDETSLDDSLHHIEDTYSTAGPQPNSPQRTITPLPKRKLAAPFLMSSSSPRNNSRGSDPKDIISAELSLLVADPSADNEHGGPDEHQSSSMLVQLPKLPLEEDSDHEENEFLEHINQNLKRKP</sequence>
<name>A0A177CWG3_9PLEO</name>
<gene>
    <name evidence="2" type="ORF">CC84DRAFT_1211485</name>
</gene>
<dbReference type="AlphaFoldDB" id="A0A177CWG3"/>
<feature type="compositionally biased region" description="Basic and acidic residues" evidence="1">
    <location>
        <begin position="306"/>
        <end position="316"/>
    </location>
</feature>
<feature type="region of interest" description="Disordered" evidence="1">
    <location>
        <begin position="297"/>
        <end position="352"/>
    </location>
</feature>
<feature type="region of interest" description="Disordered" evidence="1">
    <location>
        <begin position="1"/>
        <end position="22"/>
    </location>
</feature>
<dbReference type="Proteomes" id="UP000077069">
    <property type="component" value="Unassembled WGS sequence"/>
</dbReference>
<dbReference type="OrthoDB" id="3650389at2759"/>
<feature type="compositionally biased region" description="Acidic residues" evidence="1">
    <location>
        <begin position="330"/>
        <end position="339"/>
    </location>
</feature>
<dbReference type="GeneID" id="28765870"/>
<evidence type="ECO:0000313" key="2">
    <source>
        <dbReference type="EMBL" id="OAG11853.1"/>
    </source>
</evidence>
<evidence type="ECO:0000313" key="3">
    <source>
        <dbReference type="Proteomes" id="UP000077069"/>
    </source>
</evidence>
<evidence type="ECO:0000256" key="1">
    <source>
        <dbReference type="SAM" id="MobiDB-lite"/>
    </source>
</evidence>
<keyword evidence="3" id="KW-1185">Reference proteome</keyword>
<reference evidence="2 3" key="1">
    <citation type="submission" date="2016-05" db="EMBL/GenBank/DDBJ databases">
        <title>Comparative analysis of secretome profiles of manganese(II)-oxidizing ascomycete fungi.</title>
        <authorList>
            <consortium name="DOE Joint Genome Institute"/>
            <person name="Zeiner C.A."/>
            <person name="Purvine S.O."/>
            <person name="Zink E.M."/>
            <person name="Wu S."/>
            <person name="Pasa-Tolic L."/>
            <person name="Chaput D.L."/>
            <person name="Haridas S."/>
            <person name="Grigoriev I.V."/>
            <person name="Santelli C.M."/>
            <person name="Hansel C.M."/>
        </authorList>
    </citation>
    <scope>NUCLEOTIDE SEQUENCE [LARGE SCALE GENOMIC DNA]</scope>
    <source>
        <strain evidence="2 3">AP3s5-JAC2a</strain>
    </source>
</reference>
<organism evidence="2 3">
    <name type="scientific">Paraphaeosphaeria sporulosa</name>
    <dbReference type="NCBI Taxonomy" id="1460663"/>
    <lineage>
        <taxon>Eukaryota</taxon>
        <taxon>Fungi</taxon>
        <taxon>Dikarya</taxon>
        <taxon>Ascomycota</taxon>
        <taxon>Pezizomycotina</taxon>
        <taxon>Dothideomycetes</taxon>
        <taxon>Pleosporomycetidae</taxon>
        <taxon>Pleosporales</taxon>
        <taxon>Massarineae</taxon>
        <taxon>Didymosphaeriaceae</taxon>
        <taxon>Paraphaeosphaeria</taxon>
    </lineage>
</organism>